<evidence type="ECO:0000313" key="1">
    <source>
        <dbReference type="EMBL" id="MQL91829.1"/>
    </source>
</evidence>
<accession>A0A843VKD2</accession>
<evidence type="ECO:0000313" key="2">
    <source>
        <dbReference type="Proteomes" id="UP000652761"/>
    </source>
</evidence>
<organism evidence="1 2">
    <name type="scientific">Colocasia esculenta</name>
    <name type="common">Wild taro</name>
    <name type="synonym">Arum esculentum</name>
    <dbReference type="NCBI Taxonomy" id="4460"/>
    <lineage>
        <taxon>Eukaryota</taxon>
        <taxon>Viridiplantae</taxon>
        <taxon>Streptophyta</taxon>
        <taxon>Embryophyta</taxon>
        <taxon>Tracheophyta</taxon>
        <taxon>Spermatophyta</taxon>
        <taxon>Magnoliopsida</taxon>
        <taxon>Liliopsida</taxon>
        <taxon>Araceae</taxon>
        <taxon>Aroideae</taxon>
        <taxon>Colocasieae</taxon>
        <taxon>Colocasia</taxon>
    </lineage>
</organism>
<dbReference type="AlphaFoldDB" id="A0A843VKD2"/>
<sequence length="282" mass="30665">HGNSARRSRSSIRPNGLLPCYRPHLPTVFDGGCCKGCCAALLGISKSLSASLPEDGCTLADYDILSNHLGCILADYTAFGDHRGRGHGGQDVSTSLQNIPPRKNCLASTAIICCRRSEIRGDHPVLGTKLCALVWRATLLGAPFTGKDFLGLVHRRLRPPSGAVRFIADHNQAQLGGHLHDRLRTVHKWSNGRPPLGRPRTKARSSSQQRLKILLFFLHFCGALGNARHRLRRLLLLTSSGLVGHLLFGGATSGLRLHQGRLALLLPLRSGERSCLGDHCRL</sequence>
<feature type="non-terminal residue" evidence="1">
    <location>
        <position position="282"/>
    </location>
</feature>
<reference evidence="1" key="1">
    <citation type="submission" date="2017-07" db="EMBL/GenBank/DDBJ databases">
        <title>Taro Niue Genome Assembly and Annotation.</title>
        <authorList>
            <person name="Atibalentja N."/>
            <person name="Keating K."/>
            <person name="Fields C.J."/>
        </authorList>
    </citation>
    <scope>NUCLEOTIDE SEQUENCE</scope>
    <source>
        <strain evidence="1">Niue_2</strain>
        <tissue evidence="1">Leaf</tissue>
    </source>
</reference>
<dbReference type="Proteomes" id="UP000652761">
    <property type="component" value="Unassembled WGS sequence"/>
</dbReference>
<gene>
    <name evidence="1" type="ORF">Taro_024444</name>
</gene>
<dbReference type="EMBL" id="NMUH01001382">
    <property type="protein sequence ID" value="MQL91829.1"/>
    <property type="molecule type" value="Genomic_DNA"/>
</dbReference>
<comment type="caution">
    <text evidence="1">The sequence shown here is derived from an EMBL/GenBank/DDBJ whole genome shotgun (WGS) entry which is preliminary data.</text>
</comment>
<feature type="non-terminal residue" evidence="1">
    <location>
        <position position="1"/>
    </location>
</feature>
<proteinExistence type="predicted"/>
<name>A0A843VKD2_COLES</name>
<protein>
    <submittedName>
        <fullName evidence="1">Uncharacterized protein</fullName>
    </submittedName>
</protein>
<keyword evidence="2" id="KW-1185">Reference proteome</keyword>